<dbReference type="NCBIfam" id="TIGR01494">
    <property type="entry name" value="ATPase_P-type"/>
    <property type="match status" value="2"/>
</dbReference>
<evidence type="ECO:0000313" key="18">
    <source>
        <dbReference type="Proteomes" id="UP000824229"/>
    </source>
</evidence>
<feature type="transmembrane region" description="Helical" evidence="15">
    <location>
        <begin position="741"/>
        <end position="760"/>
    </location>
</feature>
<comment type="subcellular location">
    <subcellularLocation>
        <location evidence="1">Membrane</location>
        <topology evidence="1">Multi-pass membrane protein</topology>
    </subcellularLocation>
</comment>
<evidence type="ECO:0000256" key="12">
    <source>
        <dbReference type="ARBA" id="ARBA00022989"/>
    </source>
</evidence>
<dbReference type="Gene3D" id="1.20.1110.10">
    <property type="entry name" value="Calcium-transporting ATPase, transmembrane domain"/>
    <property type="match status" value="1"/>
</dbReference>
<evidence type="ECO:0000256" key="6">
    <source>
        <dbReference type="ARBA" id="ARBA00022692"/>
    </source>
</evidence>
<evidence type="ECO:0000256" key="2">
    <source>
        <dbReference type="ARBA" id="ARBA00005675"/>
    </source>
</evidence>
<evidence type="ECO:0000256" key="14">
    <source>
        <dbReference type="ARBA" id="ARBA00023136"/>
    </source>
</evidence>
<dbReference type="InterPro" id="IPR023214">
    <property type="entry name" value="HAD_sf"/>
</dbReference>
<evidence type="ECO:0000313" key="17">
    <source>
        <dbReference type="EMBL" id="MBU3804722.1"/>
    </source>
</evidence>
<dbReference type="PANTHER" id="PTHR42861">
    <property type="entry name" value="CALCIUM-TRANSPORTING ATPASE"/>
    <property type="match status" value="1"/>
</dbReference>
<dbReference type="SMART" id="SM00831">
    <property type="entry name" value="Cation_ATPase_N"/>
    <property type="match status" value="1"/>
</dbReference>
<feature type="transmembrane region" description="Helical" evidence="15">
    <location>
        <begin position="665"/>
        <end position="687"/>
    </location>
</feature>
<dbReference type="Proteomes" id="UP000824229">
    <property type="component" value="Unassembled WGS sequence"/>
</dbReference>
<dbReference type="InterPro" id="IPR018303">
    <property type="entry name" value="ATPase_P-typ_P_site"/>
</dbReference>
<comment type="similarity">
    <text evidence="2">Belongs to the cation transport ATPase (P-type) (TC 3.A.3) family. Type IIA subfamily.</text>
</comment>
<dbReference type="InterPro" id="IPR006068">
    <property type="entry name" value="ATPase_P-typ_cation-transptr_C"/>
</dbReference>
<evidence type="ECO:0000256" key="3">
    <source>
        <dbReference type="ARBA" id="ARBA00012790"/>
    </source>
</evidence>
<keyword evidence="8" id="KW-0106">Calcium</keyword>
<dbReference type="GO" id="GO:0016887">
    <property type="term" value="F:ATP hydrolysis activity"/>
    <property type="evidence" value="ECO:0007669"/>
    <property type="project" value="InterPro"/>
</dbReference>
<keyword evidence="9" id="KW-0067">ATP-binding</keyword>
<evidence type="ECO:0000256" key="10">
    <source>
        <dbReference type="ARBA" id="ARBA00022842"/>
    </source>
</evidence>
<dbReference type="PRINTS" id="PR00120">
    <property type="entry name" value="HATPASE"/>
</dbReference>
<dbReference type="Pfam" id="PF00122">
    <property type="entry name" value="E1-E2_ATPase"/>
    <property type="match status" value="1"/>
</dbReference>
<keyword evidence="4" id="KW-0813">Transport</keyword>
<dbReference type="SUPFAM" id="SSF56784">
    <property type="entry name" value="HAD-like"/>
    <property type="match status" value="1"/>
</dbReference>
<accession>A0A9E2NLR7</accession>
<feature type="domain" description="Cation-transporting P-type ATPase N-terminal" evidence="16">
    <location>
        <begin position="3"/>
        <end position="77"/>
    </location>
</feature>
<evidence type="ECO:0000256" key="13">
    <source>
        <dbReference type="ARBA" id="ARBA00023065"/>
    </source>
</evidence>
<dbReference type="EC" id="7.2.2.10" evidence="3"/>
<reference evidence="17" key="2">
    <citation type="submission" date="2021-04" db="EMBL/GenBank/DDBJ databases">
        <authorList>
            <person name="Gilroy R."/>
        </authorList>
    </citation>
    <scope>NUCLEOTIDE SEQUENCE</scope>
    <source>
        <strain evidence="17">B5-657</strain>
    </source>
</reference>
<evidence type="ECO:0000256" key="4">
    <source>
        <dbReference type="ARBA" id="ARBA00022448"/>
    </source>
</evidence>
<dbReference type="InterPro" id="IPR001757">
    <property type="entry name" value="P_typ_ATPase"/>
</dbReference>
<dbReference type="Pfam" id="PF00690">
    <property type="entry name" value="Cation_ATPase_N"/>
    <property type="match status" value="1"/>
</dbReference>
<dbReference type="InterPro" id="IPR023299">
    <property type="entry name" value="ATPase_P-typ_cyto_dom_N"/>
</dbReference>
<dbReference type="SUPFAM" id="SSF81665">
    <property type="entry name" value="Calcium ATPase, transmembrane domain M"/>
    <property type="match status" value="1"/>
</dbReference>
<dbReference type="SFLD" id="SFLDG00002">
    <property type="entry name" value="C1.7:_P-type_atpase_like"/>
    <property type="match status" value="1"/>
</dbReference>
<evidence type="ECO:0000259" key="16">
    <source>
        <dbReference type="SMART" id="SM00831"/>
    </source>
</evidence>
<sequence length="870" mass="94996">MKKYESLNLNDVLSDLNHVVQQGLTKQESQKRFETYGANTLNGDKGKSILQHILASFKDITIIILLVAVILSTYVALTNHPDNLTEPLVITGIIILNIILSVREQVKAEKSMEALKEYNVQKSKVLRDGKIEHIDSEVLVPGDIILLSTGDRIPADARIIDELSLLVDESLLTGESEPVSKDAYSVPDEHAVIADRKHMIFSGSLVVAGKCTAVITRTGTSTEIGRISKLLAEEHAGLSPLQIRMQKLGKTLSIVAIIAALFSLVIGWMYGYDITSMLMVAISVAVAAIPEVMPVVVTISLSYGISNMAKKNTIVRTPTAVETVGNVSVICSDKTGTLTQNKMRIEKVWTTKTEPKDATDSFNEDEYHLLKLLLLASSPEVIKDSTIGNPTELSIANLAKAKIKNLSSELNEYEKIHEIPFDSTRKRMTVLYKTKGGYCSITKGAIDRLPVKYSDALYRKIQSVHDSFAGKALRVIGVAYKYYAELPQELDEAYLENDLTFYGLVGIIDPPRVESAHAVQVAKEAGIKTVMITGDHLNTAKAIAKEIGILYGDKKIMDGSTLNAMSDQELENVVGDYRVFARTSPEDKIRIVKAFQKTGEIVAMTGDGVNDAPALKAADVGIAMGSGTDVAKEASDMILLDDNFSTIVTAVQEGRRVYSNIRKSIYAMLGCNVSAVTIVLLSLIFGWGAPVTAIQLLIIKVVADGIPGFSLCVEKAEPDIMKQSPIKKGTSIFADGMINKIITISVVFTIATLLSVYIGSRFDIGDVKSSPAIAQSMTFVVMGLTTIVHMYNCRSHLSIFKINFTSNKLLLSTTIMGTIIMAALTMITPLAKVLNLVSLNFWHWVLIILLSISPLIFVEIQKKMGKFKKI</sequence>
<keyword evidence="11" id="KW-1278">Translocase</keyword>
<evidence type="ECO:0000256" key="8">
    <source>
        <dbReference type="ARBA" id="ARBA00022837"/>
    </source>
</evidence>
<feature type="transmembrane region" description="Helical" evidence="15">
    <location>
        <begin position="693"/>
        <end position="713"/>
    </location>
</feature>
<dbReference type="InterPro" id="IPR004014">
    <property type="entry name" value="ATPase_P-typ_cation-transptr_N"/>
</dbReference>
<dbReference type="GO" id="GO:0016020">
    <property type="term" value="C:membrane"/>
    <property type="evidence" value="ECO:0007669"/>
    <property type="project" value="UniProtKB-SubCell"/>
</dbReference>
<dbReference type="InterPro" id="IPR023298">
    <property type="entry name" value="ATPase_P-typ_TM_dom_sf"/>
</dbReference>
<dbReference type="FunFam" id="3.40.50.1000:FF:000028">
    <property type="entry name" value="Calcium-transporting P-type ATPase, putative"/>
    <property type="match status" value="1"/>
</dbReference>
<keyword evidence="12 15" id="KW-1133">Transmembrane helix</keyword>
<feature type="transmembrane region" description="Helical" evidence="15">
    <location>
        <begin position="277"/>
        <end position="301"/>
    </location>
</feature>
<comment type="caution">
    <text evidence="17">The sequence shown here is derived from an EMBL/GenBank/DDBJ whole genome shotgun (WGS) entry which is preliminary data.</text>
</comment>
<dbReference type="FunFam" id="3.40.50.1000:FF:000001">
    <property type="entry name" value="Phospholipid-transporting ATPase IC"/>
    <property type="match status" value="1"/>
</dbReference>
<feature type="transmembrane region" description="Helical" evidence="15">
    <location>
        <begin position="809"/>
        <end position="829"/>
    </location>
</feature>
<dbReference type="Pfam" id="PF00689">
    <property type="entry name" value="Cation_ATPase_C"/>
    <property type="match status" value="1"/>
</dbReference>
<protein>
    <recommendedName>
        <fullName evidence="3">P-type Ca(2+) transporter</fullName>
        <ecNumber evidence="3">7.2.2.10</ecNumber>
    </recommendedName>
</protein>
<keyword evidence="7" id="KW-0547">Nucleotide-binding</keyword>
<evidence type="ECO:0000256" key="11">
    <source>
        <dbReference type="ARBA" id="ARBA00022967"/>
    </source>
</evidence>
<feature type="transmembrane region" description="Helical" evidence="15">
    <location>
        <begin position="841"/>
        <end position="860"/>
    </location>
</feature>
<evidence type="ECO:0000256" key="15">
    <source>
        <dbReference type="SAM" id="Phobius"/>
    </source>
</evidence>
<evidence type="ECO:0000256" key="5">
    <source>
        <dbReference type="ARBA" id="ARBA00022568"/>
    </source>
</evidence>
<dbReference type="Gene3D" id="2.70.150.10">
    <property type="entry name" value="Calcium-transporting ATPase, cytoplasmic transduction domain A"/>
    <property type="match status" value="1"/>
</dbReference>
<evidence type="ECO:0000256" key="1">
    <source>
        <dbReference type="ARBA" id="ARBA00004141"/>
    </source>
</evidence>
<feature type="transmembrane region" description="Helical" evidence="15">
    <location>
        <begin position="252"/>
        <end position="271"/>
    </location>
</feature>
<dbReference type="Pfam" id="PF08282">
    <property type="entry name" value="Hydrolase_3"/>
    <property type="match status" value="1"/>
</dbReference>
<keyword evidence="6 15" id="KW-0812">Transmembrane</keyword>
<dbReference type="SFLD" id="SFLDS00003">
    <property type="entry name" value="Haloacid_Dehalogenase"/>
    <property type="match status" value="1"/>
</dbReference>
<dbReference type="Gene3D" id="3.40.50.1000">
    <property type="entry name" value="HAD superfamily/HAD-like"/>
    <property type="match status" value="1"/>
</dbReference>
<keyword evidence="5" id="KW-0109">Calcium transport</keyword>
<dbReference type="SFLD" id="SFLDF00027">
    <property type="entry name" value="p-type_atpase"/>
    <property type="match status" value="1"/>
</dbReference>
<feature type="transmembrane region" description="Helical" evidence="15">
    <location>
        <begin position="84"/>
        <end position="102"/>
    </location>
</feature>
<feature type="transmembrane region" description="Helical" evidence="15">
    <location>
        <begin position="60"/>
        <end position="78"/>
    </location>
</feature>
<evidence type="ECO:0000256" key="7">
    <source>
        <dbReference type="ARBA" id="ARBA00022741"/>
    </source>
</evidence>
<dbReference type="AlphaFoldDB" id="A0A9E2NLR7"/>
<name>A0A9E2NLR7_9FIRM</name>
<dbReference type="InterPro" id="IPR008250">
    <property type="entry name" value="ATPase_P-typ_transduc_dom_A_sf"/>
</dbReference>
<keyword evidence="13" id="KW-0406">Ion transport</keyword>
<dbReference type="FunFam" id="2.70.150.10:FF:000014">
    <property type="entry name" value="Calcium-transporting ATPase, putative"/>
    <property type="match status" value="1"/>
</dbReference>
<feature type="transmembrane region" description="Helical" evidence="15">
    <location>
        <begin position="772"/>
        <end position="788"/>
    </location>
</feature>
<dbReference type="PROSITE" id="PS00154">
    <property type="entry name" value="ATPASE_E1_E2"/>
    <property type="match status" value="1"/>
</dbReference>
<dbReference type="GO" id="GO:0005524">
    <property type="term" value="F:ATP binding"/>
    <property type="evidence" value="ECO:0007669"/>
    <property type="project" value="UniProtKB-KW"/>
</dbReference>
<evidence type="ECO:0000256" key="9">
    <source>
        <dbReference type="ARBA" id="ARBA00022840"/>
    </source>
</evidence>
<dbReference type="EMBL" id="JAHLFQ010000192">
    <property type="protein sequence ID" value="MBU3804722.1"/>
    <property type="molecule type" value="Genomic_DNA"/>
</dbReference>
<dbReference type="GO" id="GO:0005388">
    <property type="term" value="F:P-type calcium transporter activity"/>
    <property type="evidence" value="ECO:0007669"/>
    <property type="project" value="UniProtKB-EC"/>
</dbReference>
<dbReference type="InterPro" id="IPR044492">
    <property type="entry name" value="P_typ_ATPase_HD_dom"/>
</dbReference>
<dbReference type="InterPro" id="IPR036412">
    <property type="entry name" value="HAD-like_sf"/>
</dbReference>
<dbReference type="Gene3D" id="3.40.1110.10">
    <property type="entry name" value="Calcium-transporting ATPase, cytoplasmic domain N"/>
    <property type="match status" value="1"/>
</dbReference>
<dbReference type="InterPro" id="IPR059000">
    <property type="entry name" value="ATPase_P-type_domA"/>
</dbReference>
<keyword evidence="10" id="KW-0460">Magnesium</keyword>
<dbReference type="SUPFAM" id="SSF81653">
    <property type="entry name" value="Calcium ATPase, transduction domain A"/>
    <property type="match status" value="1"/>
</dbReference>
<proteinExistence type="inferred from homology"/>
<reference evidence="17" key="1">
    <citation type="journal article" date="2021" name="PeerJ">
        <title>Extensive microbial diversity within the chicken gut microbiome revealed by metagenomics and culture.</title>
        <authorList>
            <person name="Gilroy R."/>
            <person name="Ravi A."/>
            <person name="Getino M."/>
            <person name="Pursley I."/>
            <person name="Horton D.L."/>
            <person name="Alikhan N.F."/>
            <person name="Baker D."/>
            <person name="Gharbi K."/>
            <person name="Hall N."/>
            <person name="Watson M."/>
            <person name="Adriaenssens E.M."/>
            <person name="Foster-Nyarko E."/>
            <person name="Jarju S."/>
            <person name="Secka A."/>
            <person name="Antonio M."/>
            <person name="Oren A."/>
            <person name="Chaudhuri R.R."/>
            <person name="La Ragione R."/>
            <person name="Hildebrand F."/>
            <person name="Pallen M.J."/>
        </authorList>
    </citation>
    <scope>NUCLEOTIDE SEQUENCE</scope>
    <source>
        <strain evidence="17">B5-657</strain>
    </source>
</reference>
<keyword evidence="14 15" id="KW-0472">Membrane</keyword>
<dbReference type="Pfam" id="PF13246">
    <property type="entry name" value="Cation_ATPase"/>
    <property type="match status" value="1"/>
</dbReference>
<dbReference type="PRINTS" id="PR00119">
    <property type="entry name" value="CATATPASE"/>
</dbReference>
<gene>
    <name evidence="17" type="ORF">H9872_08190</name>
</gene>
<organism evidence="17 18">
    <name type="scientific">Candidatus Cellulosilyticum pullistercoris</name>
    <dbReference type="NCBI Taxonomy" id="2838521"/>
    <lineage>
        <taxon>Bacteria</taxon>
        <taxon>Bacillati</taxon>
        <taxon>Bacillota</taxon>
        <taxon>Clostridia</taxon>
        <taxon>Lachnospirales</taxon>
        <taxon>Cellulosilyticaceae</taxon>
        <taxon>Cellulosilyticum</taxon>
    </lineage>
</organism>